<dbReference type="CDD" id="cd02696">
    <property type="entry name" value="MurNAc-LAA"/>
    <property type="match status" value="1"/>
</dbReference>
<accession>A0A916VD08</accession>
<reference evidence="3" key="1">
    <citation type="submission" date="2020-06" db="EMBL/GenBank/DDBJ databases">
        <title>Characterization of fructooligosaccharide metabolism and fructooligosaccharide-degrading enzymes in human commensal butyrate producers.</title>
        <authorList>
            <person name="Tanno H."/>
            <person name="Fujii T."/>
            <person name="Hirano K."/>
            <person name="Maeno S."/>
            <person name="Tonozuka T."/>
            <person name="Sakamoto M."/>
            <person name="Ohkuma M."/>
            <person name="Tochio T."/>
            <person name="Endo A."/>
        </authorList>
    </citation>
    <scope>NUCLEOTIDE SEQUENCE</scope>
    <source>
        <strain evidence="3">JCM 17466</strain>
    </source>
</reference>
<dbReference type="Pfam" id="PF01520">
    <property type="entry name" value="Amidase_3"/>
    <property type="match status" value="1"/>
</dbReference>
<evidence type="ECO:0000256" key="1">
    <source>
        <dbReference type="ARBA" id="ARBA00022801"/>
    </source>
</evidence>
<gene>
    <name evidence="3" type="ORF">ANBU17_10000</name>
</gene>
<dbReference type="PROSITE" id="PS51724">
    <property type="entry name" value="SPOR"/>
    <property type="match status" value="1"/>
</dbReference>
<evidence type="ECO:0000259" key="2">
    <source>
        <dbReference type="PROSITE" id="PS51724"/>
    </source>
</evidence>
<dbReference type="SUPFAM" id="SSF110997">
    <property type="entry name" value="Sporulation related repeat"/>
    <property type="match status" value="1"/>
</dbReference>
<dbReference type="RefSeq" id="WP_201310372.1">
    <property type="nucleotide sequence ID" value="NZ_BLYI01000024.1"/>
</dbReference>
<dbReference type="EMBL" id="BLYI01000024">
    <property type="protein sequence ID" value="GFO84653.1"/>
    <property type="molecule type" value="Genomic_DNA"/>
</dbReference>
<dbReference type="InterPro" id="IPR036680">
    <property type="entry name" value="SPOR-like_sf"/>
</dbReference>
<dbReference type="InterPro" id="IPR050695">
    <property type="entry name" value="N-acetylmuramoyl_amidase_3"/>
</dbReference>
<evidence type="ECO:0000313" key="3">
    <source>
        <dbReference type="EMBL" id="GFO84653.1"/>
    </source>
</evidence>
<sequence>MAGVILDAGHGGYDNGAQYSGRKEKDDNLRLALAVGEILARNGIPVMYTRQDDVYQSPSEKARIGNASGADYFISFHRNSSPNANQYNGVETLVFDDSGIKAQMARNVNSRLEGVGFRNIGVKERPDLTVLRRTSIPAILIEAGFINSDQDNQRFEERFSEIAQAIADGIMDTIGKGQPPVTGAYRVQIGLYRNFSNAQYALNEAQSQGFSGEIVFDDPYYAVQIGESDTLDEAVQLENQLKQLGYDTLVIKK</sequence>
<dbReference type="AlphaFoldDB" id="A0A916VD08"/>
<dbReference type="Pfam" id="PF05036">
    <property type="entry name" value="SPOR"/>
    <property type="match status" value="1"/>
</dbReference>
<dbReference type="SMART" id="SM00646">
    <property type="entry name" value="Ami_3"/>
    <property type="match status" value="1"/>
</dbReference>
<name>A0A916VD08_9FIRM</name>
<organism evidence="3 4">
    <name type="scientific">Anaerostipes butyraticus</name>
    <dbReference type="NCBI Taxonomy" id="645466"/>
    <lineage>
        <taxon>Bacteria</taxon>
        <taxon>Bacillati</taxon>
        <taxon>Bacillota</taxon>
        <taxon>Clostridia</taxon>
        <taxon>Lachnospirales</taxon>
        <taxon>Lachnospiraceae</taxon>
        <taxon>Anaerostipes</taxon>
    </lineage>
</organism>
<evidence type="ECO:0000313" key="4">
    <source>
        <dbReference type="Proteomes" id="UP000613208"/>
    </source>
</evidence>
<feature type="domain" description="SPOR" evidence="2">
    <location>
        <begin position="179"/>
        <end position="253"/>
    </location>
</feature>
<dbReference type="InterPro" id="IPR007730">
    <property type="entry name" value="SPOR-like_dom"/>
</dbReference>
<dbReference type="Gene3D" id="3.40.630.40">
    <property type="entry name" value="Zn-dependent exopeptidases"/>
    <property type="match status" value="1"/>
</dbReference>
<proteinExistence type="predicted"/>
<dbReference type="GO" id="GO:0008745">
    <property type="term" value="F:N-acetylmuramoyl-L-alanine amidase activity"/>
    <property type="evidence" value="ECO:0007669"/>
    <property type="project" value="InterPro"/>
</dbReference>
<dbReference type="PANTHER" id="PTHR30404:SF0">
    <property type="entry name" value="N-ACETYLMURAMOYL-L-ALANINE AMIDASE AMIC"/>
    <property type="match status" value="1"/>
</dbReference>
<comment type="caution">
    <text evidence="3">The sequence shown here is derived from an EMBL/GenBank/DDBJ whole genome shotgun (WGS) entry which is preliminary data.</text>
</comment>
<keyword evidence="1" id="KW-0378">Hydrolase</keyword>
<protein>
    <recommendedName>
        <fullName evidence="2">SPOR domain-containing protein</fullName>
    </recommendedName>
</protein>
<dbReference type="GO" id="GO:0030288">
    <property type="term" value="C:outer membrane-bounded periplasmic space"/>
    <property type="evidence" value="ECO:0007669"/>
    <property type="project" value="TreeGrafter"/>
</dbReference>
<dbReference type="SUPFAM" id="SSF53187">
    <property type="entry name" value="Zn-dependent exopeptidases"/>
    <property type="match status" value="1"/>
</dbReference>
<keyword evidence="4" id="KW-1185">Reference proteome</keyword>
<dbReference type="GO" id="GO:0009253">
    <property type="term" value="P:peptidoglycan catabolic process"/>
    <property type="evidence" value="ECO:0007669"/>
    <property type="project" value="InterPro"/>
</dbReference>
<dbReference type="PANTHER" id="PTHR30404">
    <property type="entry name" value="N-ACETYLMURAMOYL-L-ALANINE AMIDASE"/>
    <property type="match status" value="1"/>
</dbReference>
<dbReference type="Proteomes" id="UP000613208">
    <property type="component" value="Unassembled WGS sequence"/>
</dbReference>
<dbReference type="GO" id="GO:0042834">
    <property type="term" value="F:peptidoglycan binding"/>
    <property type="evidence" value="ECO:0007669"/>
    <property type="project" value="InterPro"/>
</dbReference>
<dbReference type="Gene3D" id="3.30.70.1070">
    <property type="entry name" value="Sporulation related repeat"/>
    <property type="match status" value="1"/>
</dbReference>
<dbReference type="InterPro" id="IPR002508">
    <property type="entry name" value="MurNAc-LAA_cat"/>
</dbReference>